<protein>
    <submittedName>
        <fullName evidence="1">Uncharacterized protein</fullName>
    </submittedName>
</protein>
<dbReference type="RefSeq" id="WP_168883512.1">
    <property type="nucleotide sequence ID" value="NZ_JABAIL010000005.1"/>
</dbReference>
<proteinExistence type="predicted"/>
<dbReference type="EMBL" id="JABAIL010000005">
    <property type="protein sequence ID" value="NLR92794.1"/>
    <property type="molecule type" value="Genomic_DNA"/>
</dbReference>
<accession>A0A7X8XX25</accession>
<evidence type="ECO:0000313" key="1">
    <source>
        <dbReference type="EMBL" id="NLR92794.1"/>
    </source>
</evidence>
<keyword evidence="2" id="KW-1185">Reference proteome</keyword>
<dbReference type="AlphaFoldDB" id="A0A7X8XX25"/>
<dbReference type="Proteomes" id="UP000585050">
    <property type="component" value="Unassembled WGS sequence"/>
</dbReference>
<evidence type="ECO:0000313" key="2">
    <source>
        <dbReference type="Proteomes" id="UP000585050"/>
    </source>
</evidence>
<sequence>MTLRFIFIFTFVMYSLIGVSQDLPTGTPFWLNSAQNPALAGTSINKGTAAFRYGFAKDGIDYVDAGGELGWMMKNENGLGAGINYHQIVYPLSNDISENGTVTYRNVSLPFSMIFRDRENAFSMGISLGYEQYALGNNIGVYSSQLSTTSNAIGNAPSYALNNQQEGKLDIGIGLSFFTHEHWVVSFSALHLQHIITSSSESLFHNSYPLINTYGQYIINNPHNAFGWVSTAGYTWNGNTQRIFLSTEFRMSIIQIGGGWTPYYSNNSFDHIGFVSSSVSIPFGETASLNRRGRIEKASDSISLKLVYYPSVATRTLIYPELELTLSANIGQGKYTEQLKKLCTLPRD</sequence>
<organism evidence="1 2">
    <name type="scientific">Flammeovirga agarivorans</name>
    <dbReference type="NCBI Taxonomy" id="2726742"/>
    <lineage>
        <taxon>Bacteria</taxon>
        <taxon>Pseudomonadati</taxon>
        <taxon>Bacteroidota</taxon>
        <taxon>Cytophagia</taxon>
        <taxon>Cytophagales</taxon>
        <taxon>Flammeovirgaceae</taxon>
        <taxon>Flammeovirga</taxon>
    </lineage>
</organism>
<name>A0A7X8XX25_9BACT</name>
<gene>
    <name evidence="1" type="ORF">HGP29_16365</name>
</gene>
<comment type="caution">
    <text evidence="1">The sequence shown here is derived from an EMBL/GenBank/DDBJ whole genome shotgun (WGS) entry which is preliminary data.</text>
</comment>
<reference evidence="1 2" key="1">
    <citation type="submission" date="2020-04" db="EMBL/GenBank/DDBJ databases">
        <title>Flammeovirga sp. SR4, a novel species isolated from seawater.</title>
        <authorList>
            <person name="Wang X."/>
        </authorList>
    </citation>
    <scope>NUCLEOTIDE SEQUENCE [LARGE SCALE GENOMIC DNA]</scope>
    <source>
        <strain evidence="1 2">SR4</strain>
    </source>
</reference>